<accession>A0ACB8TFP7</accession>
<comment type="caution">
    <text evidence="1">The sequence shown here is derived from an EMBL/GenBank/DDBJ whole genome shotgun (WGS) entry which is preliminary data.</text>
</comment>
<reference evidence="1" key="2">
    <citation type="journal article" date="2022" name="New Phytol.">
        <title>Evolutionary transition to the ectomycorrhizal habit in the genomes of a hyperdiverse lineage of mushroom-forming fungi.</title>
        <authorList>
            <person name="Looney B."/>
            <person name="Miyauchi S."/>
            <person name="Morin E."/>
            <person name="Drula E."/>
            <person name="Courty P.E."/>
            <person name="Kohler A."/>
            <person name="Kuo A."/>
            <person name="LaButti K."/>
            <person name="Pangilinan J."/>
            <person name="Lipzen A."/>
            <person name="Riley R."/>
            <person name="Andreopoulos W."/>
            <person name="He G."/>
            <person name="Johnson J."/>
            <person name="Nolan M."/>
            <person name="Tritt A."/>
            <person name="Barry K.W."/>
            <person name="Grigoriev I.V."/>
            <person name="Nagy L.G."/>
            <person name="Hibbett D."/>
            <person name="Henrissat B."/>
            <person name="Matheny P.B."/>
            <person name="Labbe J."/>
            <person name="Martin F.M."/>
        </authorList>
    </citation>
    <scope>NUCLEOTIDE SEQUENCE</scope>
    <source>
        <strain evidence="1">HHB10654</strain>
    </source>
</reference>
<evidence type="ECO:0000313" key="2">
    <source>
        <dbReference type="Proteomes" id="UP000814140"/>
    </source>
</evidence>
<sequence length="276" mass="30133">MQSYQGSSIPWHNPQQSGVNYGQEYGPENPQMSSAYATFPDHSHLPPAYNQQNSNMNGQLSVSRSASYETSGGGYSSAPMSMPEPHSRSTMPMPMPSAPGSQAHTPYSDVPVFSAPIVYEEPVSLTTQDWQGGAVQQIYTQGPVTATSHQGPESYAPRPRGEGQKPAQGFLKFKSKFSKSSSQSQPVSNPSHGTGTVLTQPNAAVPMCRYPGCRSTTYYDTHAQEQSEYCGDAHKQDAVRYRHVPPCVFCHVLPRRYDGVYCGRLCMQQAAAVGRR</sequence>
<evidence type="ECO:0000313" key="1">
    <source>
        <dbReference type="EMBL" id="KAI0067220.1"/>
    </source>
</evidence>
<keyword evidence="2" id="KW-1185">Reference proteome</keyword>
<gene>
    <name evidence="1" type="ORF">BV25DRAFT_1819531</name>
</gene>
<proteinExistence type="predicted"/>
<dbReference type="Proteomes" id="UP000814140">
    <property type="component" value="Unassembled WGS sequence"/>
</dbReference>
<reference evidence="1" key="1">
    <citation type="submission" date="2021-03" db="EMBL/GenBank/DDBJ databases">
        <authorList>
            <consortium name="DOE Joint Genome Institute"/>
            <person name="Ahrendt S."/>
            <person name="Looney B.P."/>
            <person name="Miyauchi S."/>
            <person name="Morin E."/>
            <person name="Drula E."/>
            <person name="Courty P.E."/>
            <person name="Chicoki N."/>
            <person name="Fauchery L."/>
            <person name="Kohler A."/>
            <person name="Kuo A."/>
            <person name="Labutti K."/>
            <person name="Pangilinan J."/>
            <person name="Lipzen A."/>
            <person name="Riley R."/>
            <person name="Andreopoulos W."/>
            <person name="He G."/>
            <person name="Johnson J."/>
            <person name="Barry K.W."/>
            <person name="Grigoriev I.V."/>
            <person name="Nagy L."/>
            <person name="Hibbett D."/>
            <person name="Henrissat B."/>
            <person name="Matheny P.B."/>
            <person name="Labbe J."/>
            <person name="Martin F."/>
        </authorList>
    </citation>
    <scope>NUCLEOTIDE SEQUENCE</scope>
    <source>
        <strain evidence="1">HHB10654</strain>
    </source>
</reference>
<protein>
    <submittedName>
        <fullName evidence="1">Uncharacterized protein</fullName>
    </submittedName>
</protein>
<organism evidence="1 2">
    <name type="scientific">Artomyces pyxidatus</name>
    <dbReference type="NCBI Taxonomy" id="48021"/>
    <lineage>
        <taxon>Eukaryota</taxon>
        <taxon>Fungi</taxon>
        <taxon>Dikarya</taxon>
        <taxon>Basidiomycota</taxon>
        <taxon>Agaricomycotina</taxon>
        <taxon>Agaricomycetes</taxon>
        <taxon>Russulales</taxon>
        <taxon>Auriscalpiaceae</taxon>
        <taxon>Artomyces</taxon>
    </lineage>
</organism>
<name>A0ACB8TFP7_9AGAM</name>
<dbReference type="EMBL" id="MU277190">
    <property type="protein sequence ID" value="KAI0067220.1"/>
    <property type="molecule type" value="Genomic_DNA"/>
</dbReference>